<evidence type="ECO:0000313" key="3">
    <source>
        <dbReference type="Proteomes" id="UP001151760"/>
    </source>
</evidence>
<feature type="region of interest" description="Disordered" evidence="1">
    <location>
        <begin position="53"/>
        <end position="114"/>
    </location>
</feature>
<feature type="compositionally biased region" description="Basic and acidic residues" evidence="1">
    <location>
        <begin position="156"/>
        <end position="167"/>
    </location>
</feature>
<keyword evidence="3" id="KW-1185">Reference proteome</keyword>
<protein>
    <submittedName>
        <fullName evidence="2">Uncharacterized protein</fullName>
    </submittedName>
</protein>
<feature type="compositionally biased region" description="Acidic residues" evidence="1">
    <location>
        <begin position="171"/>
        <end position="196"/>
    </location>
</feature>
<organism evidence="2 3">
    <name type="scientific">Tanacetum coccineum</name>
    <dbReference type="NCBI Taxonomy" id="301880"/>
    <lineage>
        <taxon>Eukaryota</taxon>
        <taxon>Viridiplantae</taxon>
        <taxon>Streptophyta</taxon>
        <taxon>Embryophyta</taxon>
        <taxon>Tracheophyta</taxon>
        <taxon>Spermatophyta</taxon>
        <taxon>Magnoliopsida</taxon>
        <taxon>eudicotyledons</taxon>
        <taxon>Gunneridae</taxon>
        <taxon>Pentapetalae</taxon>
        <taxon>asterids</taxon>
        <taxon>campanulids</taxon>
        <taxon>Asterales</taxon>
        <taxon>Asteraceae</taxon>
        <taxon>Asteroideae</taxon>
        <taxon>Anthemideae</taxon>
        <taxon>Anthemidinae</taxon>
        <taxon>Tanacetum</taxon>
    </lineage>
</organism>
<dbReference type="EMBL" id="BQNB010011580">
    <property type="protein sequence ID" value="GJS92424.1"/>
    <property type="molecule type" value="Genomic_DNA"/>
</dbReference>
<gene>
    <name evidence="2" type="ORF">Tco_0799392</name>
</gene>
<sequence length="230" mass="25210">MIPEQMINQAIQDSKEYKIYLAFATGEATPKKARMFKKIASPSKKQTLVLEEKLVNMPKQAKHPEAAKKSAPTKKDVSSKKPSRKQSIGVQIRDTPNVYVSKNKAPATTDRSKGINLLSEAALLEDAQINKVPDELLDKAIGINKGTGTIPGVLAVHKDQSESENKSWGESGDDDDSNDDDSDDDNDDDSDNDGGDNDSKIKSFIKRVALDAKHSSENQVHNPRLVVLSR</sequence>
<proteinExistence type="predicted"/>
<dbReference type="Proteomes" id="UP001151760">
    <property type="component" value="Unassembled WGS sequence"/>
</dbReference>
<comment type="caution">
    <text evidence="2">The sequence shown here is derived from an EMBL/GenBank/DDBJ whole genome shotgun (WGS) entry which is preliminary data.</text>
</comment>
<feature type="compositionally biased region" description="Basic and acidic residues" evidence="1">
    <location>
        <begin position="62"/>
        <end position="79"/>
    </location>
</feature>
<reference evidence="2" key="2">
    <citation type="submission" date="2022-01" db="EMBL/GenBank/DDBJ databases">
        <authorList>
            <person name="Yamashiro T."/>
            <person name="Shiraishi A."/>
            <person name="Satake H."/>
            <person name="Nakayama K."/>
        </authorList>
    </citation>
    <scope>NUCLEOTIDE SEQUENCE</scope>
</reference>
<reference evidence="2" key="1">
    <citation type="journal article" date="2022" name="Int. J. Mol. Sci.">
        <title>Draft Genome of Tanacetum Coccineum: Genomic Comparison of Closely Related Tanacetum-Family Plants.</title>
        <authorList>
            <person name="Yamashiro T."/>
            <person name="Shiraishi A."/>
            <person name="Nakayama K."/>
            <person name="Satake H."/>
        </authorList>
    </citation>
    <scope>NUCLEOTIDE SEQUENCE</scope>
</reference>
<accession>A0ABQ4ZQ77</accession>
<name>A0ABQ4ZQ77_9ASTR</name>
<evidence type="ECO:0000313" key="2">
    <source>
        <dbReference type="EMBL" id="GJS92424.1"/>
    </source>
</evidence>
<feature type="region of interest" description="Disordered" evidence="1">
    <location>
        <begin position="142"/>
        <end position="200"/>
    </location>
</feature>
<feature type="region of interest" description="Disordered" evidence="1">
    <location>
        <begin position="211"/>
        <end position="230"/>
    </location>
</feature>
<evidence type="ECO:0000256" key="1">
    <source>
        <dbReference type="SAM" id="MobiDB-lite"/>
    </source>
</evidence>